<dbReference type="OrthoDB" id="7202843at2"/>
<dbReference type="InterPro" id="IPR052572">
    <property type="entry name" value="UPF0153_domain"/>
</dbReference>
<evidence type="ECO:0000313" key="1">
    <source>
        <dbReference type="EMBL" id="TNM59642.1"/>
    </source>
</evidence>
<organism evidence="1 2">
    <name type="scientific">Aliirhizobium smilacinae</name>
    <dbReference type="NCBI Taxonomy" id="1395944"/>
    <lineage>
        <taxon>Bacteria</taxon>
        <taxon>Pseudomonadati</taxon>
        <taxon>Pseudomonadota</taxon>
        <taxon>Alphaproteobacteria</taxon>
        <taxon>Hyphomicrobiales</taxon>
        <taxon>Rhizobiaceae</taxon>
        <taxon>Aliirhizobium</taxon>
    </lineage>
</organism>
<dbReference type="RefSeq" id="WP_139679513.1">
    <property type="nucleotide sequence ID" value="NZ_VDMN01000013.1"/>
</dbReference>
<sequence>MKPAPVTIENRSCETCTLCCRLPDIDYLDKPAEEWCMHCVAGLGCSIYEERPKLCRDFLCHWMLDETLGDEWKPSISHMMVYGQGRQITVLADPDRPDLWRHEPYISQLQNWAADAAATGGYVIVFWRDEVVKIER</sequence>
<accession>A0A5C4X8E3</accession>
<name>A0A5C4X8E3_9HYPH</name>
<dbReference type="Proteomes" id="UP000311605">
    <property type="component" value="Unassembled WGS sequence"/>
</dbReference>
<dbReference type="AlphaFoldDB" id="A0A5C4X8E3"/>
<proteinExistence type="predicted"/>
<dbReference type="PANTHER" id="PTHR36931">
    <property type="entry name" value="UPF0153 PROTEIN YEIW"/>
    <property type="match status" value="1"/>
</dbReference>
<reference evidence="1 2" key="1">
    <citation type="submission" date="2019-06" db="EMBL/GenBank/DDBJ databases">
        <title>The draft genome of Rhizobium smilacinae PTYR-5.</title>
        <authorList>
            <person name="Liu L."/>
            <person name="Li L."/>
            <person name="Zhang X."/>
        </authorList>
    </citation>
    <scope>NUCLEOTIDE SEQUENCE [LARGE SCALE GENOMIC DNA]</scope>
    <source>
        <strain evidence="1 2">PTYR-5</strain>
    </source>
</reference>
<dbReference type="EMBL" id="VDMN01000013">
    <property type="protein sequence ID" value="TNM59642.1"/>
    <property type="molecule type" value="Genomic_DNA"/>
</dbReference>
<comment type="caution">
    <text evidence="1">The sequence shown here is derived from an EMBL/GenBank/DDBJ whole genome shotgun (WGS) entry which is preliminary data.</text>
</comment>
<keyword evidence="2" id="KW-1185">Reference proteome</keyword>
<evidence type="ECO:0000313" key="2">
    <source>
        <dbReference type="Proteomes" id="UP000311605"/>
    </source>
</evidence>
<dbReference type="PANTHER" id="PTHR36931:SF1">
    <property type="entry name" value="UPF0153 PROTEIN YEIW"/>
    <property type="match status" value="1"/>
</dbReference>
<evidence type="ECO:0008006" key="3">
    <source>
        <dbReference type="Google" id="ProtNLM"/>
    </source>
</evidence>
<gene>
    <name evidence="1" type="ORF">FHP24_27895</name>
</gene>
<protein>
    <recommendedName>
        <fullName evidence="3">YkgJ family cysteine cluster protein</fullName>
    </recommendedName>
</protein>